<evidence type="ECO:0000313" key="2">
    <source>
        <dbReference type="EMBL" id="TGH27848.1"/>
    </source>
</evidence>
<proteinExistence type="predicted"/>
<evidence type="ECO:0000256" key="1">
    <source>
        <dbReference type="SAM" id="MobiDB-lite"/>
    </source>
</evidence>
<feature type="region of interest" description="Disordered" evidence="1">
    <location>
        <begin position="507"/>
        <end position="527"/>
    </location>
</feature>
<sequence length="643" mass="69185">MVPIHLHSEPYSPDGNLAADGAVRLLGQPALSPLELLLRETLQNSWDASLGCQGTPLFRIRIRRLEPDQQKAMRLFFRELPPAAADEPVSAGLRHFLDSPNPLVMEVCDEGTKGLGGPTRASETFPEGVQPDFVNFVRNIGSPRDMAFGGGTYGFGKSSLFRISRCGTVVIDTLTGDAEALERRLIAKAMGMAFDHAGRRHTGRHWWGIAAGSAGGSVEPVLGEKSTCLAGSLGFTPRSGPAQRGTSLMILDPVLEDLGEDLGDDPAGLQPGADEIPGRLMARIQEVLLWHGWPKFTARPGCEPPMRCRLSVLGRDSDLPDPATIMPLWLLTEALEKARSKTDPVFWRRTTRIGFFGQHQASAGLPADDRFRIHLGQKALIPGTLCHMALLRPAELVVRYEVGSVNKAEGTQGTQWGGVYICDTGDGNIIEQAYAQSEPPAHDDWQPRAAQQLDKRQKSYVTVGLTRIRDKVRELSGLDIRPVQPIAQQEQNSFAELAGEIGRALIGTGPGGSDGSRQPGAAGGSGRRVLRISTPQALGTTLRDGVPVATFRILVTGNTADEITINLNPWVQSDLTEKERLAPNGRAPEVVGVSIDDSPVDIPGPQVRCRPSTGRTELRVLVSVPDYVAVGLSVDLAESGDGS</sequence>
<evidence type="ECO:0000313" key="3">
    <source>
        <dbReference type="Proteomes" id="UP000315454"/>
    </source>
</evidence>
<dbReference type="Proteomes" id="UP000315454">
    <property type="component" value="Unassembled WGS sequence"/>
</dbReference>
<dbReference type="EMBL" id="SRMN01000004">
    <property type="protein sequence ID" value="TGH27848.1"/>
    <property type="molecule type" value="Genomic_DNA"/>
</dbReference>
<protein>
    <submittedName>
        <fullName evidence="2">Uncharacterized protein</fullName>
    </submittedName>
</protein>
<gene>
    <name evidence="2" type="ORF">ERJ68_00445</name>
</gene>
<dbReference type="AlphaFoldDB" id="A0A524RVR4"/>
<organism evidence="2 3">
    <name type="scientific">Aphanocapsa feldmannii 277cI</name>
    <dbReference type="NCBI Taxonomy" id="2507554"/>
    <lineage>
        <taxon>Bacteria</taxon>
        <taxon>Bacillati</taxon>
        <taxon>Cyanobacteriota</taxon>
        <taxon>Cyanophyceae</taxon>
        <taxon>Oscillatoriophycideae</taxon>
        <taxon>Chroococcales</taxon>
        <taxon>Microcystaceae</taxon>
        <taxon>Aphanocapsa</taxon>
    </lineage>
</organism>
<comment type="caution">
    <text evidence="2">The sequence shown here is derived from an EMBL/GenBank/DDBJ whole genome shotgun (WGS) entry which is preliminary data.</text>
</comment>
<accession>A0A524RVR4</accession>
<name>A0A524RVR4_9CHRO</name>
<reference evidence="2 3" key="1">
    <citation type="journal article" date="2019" name="mSystems">
        <title>Life at home and on the roam: Genomic adaptions reflect the dual lifestyle of an intracellular, facultative symbiont.</title>
        <authorList>
            <person name="Burgsdorf I."/>
        </authorList>
    </citation>
    <scope>NUCLEOTIDE SEQUENCE [LARGE SCALE GENOMIC DNA]</scope>
    <source>
        <strain evidence="2">277cI</strain>
    </source>
</reference>